<evidence type="ECO:0000256" key="4">
    <source>
        <dbReference type="ARBA" id="ARBA00013566"/>
    </source>
</evidence>
<dbReference type="KEGG" id="bnn:FOA43_004714"/>
<dbReference type="GeneID" id="62198114"/>
<accession>A0A875S7H4</accession>
<dbReference type="PANTHER" id="PTHR13475">
    <property type="entry name" value="NEUGRIN"/>
    <property type="match status" value="1"/>
</dbReference>
<dbReference type="GO" id="GO:0005739">
    <property type="term" value="C:mitochondrion"/>
    <property type="evidence" value="ECO:0007669"/>
    <property type="project" value="UniProtKB-SubCell"/>
</dbReference>
<organism evidence="5 6">
    <name type="scientific">Eeniella nana</name>
    <name type="common">Yeast</name>
    <name type="synonym">Brettanomyces nanus</name>
    <dbReference type="NCBI Taxonomy" id="13502"/>
    <lineage>
        <taxon>Eukaryota</taxon>
        <taxon>Fungi</taxon>
        <taxon>Dikarya</taxon>
        <taxon>Ascomycota</taxon>
        <taxon>Saccharomycotina</taxon>
        <taxon>Pichiomycetes</taxon>
        <taxon>Pichiales</taxon>
        <taxon>Pichiaceae</taxon>
        <taxon>Brettanomyces</taxon>
    </lineage>
</organism>
<evidence type="ECO:0000313" key="5">
    <source>
        <dbReference type="EMBL" id="QPG77306.1"/>
    </source>
</evidence>
<proteinExistence type="inferred from homology"/>
<dbReference type="RefSeq" id="XP_038780871.1">
    <property type="nucleotide sequence ID" value="XM_038924943.1"/>
</dbReference>
<dbReference type="InterPro" id="IPR010487">
    <property type="entry name" value="NGRN/Rrg9"/>
</dbReference>
<dbReference type="GO" id="GO:0005634">
    <property type="term" value="C:nucleus"/>
    <property type="evidence" value="ECO:0007669"/>
    <property type="project" value="TreeGrafter"/>
</dbReference>
<keyword evidence="6" id="KW-1185">Reference proteome</keyword>
<dbReference type="OrthoDB" id="5578174at2759"/>
<evidence type="ECO:0000256" key="2">
    <source>
        <dbReference type="ARBA" id="ARBA00004173"/>
    </source>
</evidence>
<reference evidence="5" key="1">
    <citation type="submission" date="2020-10" db="EMBL/GenBank/DDBJ databases">
        <authorList>
            <person name="Roach M.J.R."/>
        </authorList>
    </citation>
    <scope>NUCLEOTIDE SEQUENCE</scope>
    <source>
        <strain evidence="5">CBS 1945</strain>
    </source>
</reference>
<evidence type="ECO:0000313" key="6">
    <source>
        <dbReference type="Proteomes" id="UP000662931"/>
    </source>
</evidence>
<sequence length="234" mass="28088">MFRRFFSVSSVSLTKRPTEWSLPNLDKLPGGFRGKVYNKKDWTKYLEKNTDIIEKEEQSKPHQYITAPPKNWRKMKDLPEYMRNKYALKEKAMSIDLSKIKRLSRSAMDGIRTLHNKYPQELNTEKLSQFFKISPVTISKILKSKWKPSEKELEKKKAKWEERGQMLVERRIIDQKMQDFFETKESELKMEIPYFVKQEVSDYIRLHGLEELEETFEKLNEARVQKQNLKEGDE</sequence>
<comment type="similarity">
    <text evidence="3">Belongs to the RRG9 family.</text>
</comment>
<evidence type="ECO:0000256" key="3">
    <source>
        <dbReference type="ARBA" id="ARBA00010895"/>
    </source>
</evidence>
<name>A0A875S7H4_EENNA</name>
<dbReference type="PANTHER" id="PTHR13475:SF3">
    <property type="entry name" value="NEUGRIN"/>
    <property type="match status" value="1"/>
</dbReference>
<dbReference type="AlphaFoldDB" id="A0A875S7H4"/>
<comment type="subcellular location">
    <subcellularLocation>
        <location evidence="2">Mitochondrion</location>
    </subcellularLocation>
</comment>
<dbReference type="Proteomes" id="UP000662931">
    <property type="component" value="Chromosome 4"/>
</dbReference>
<protein>
    <recommendedName>
        <fullName evidence="4">Required for respiratory growth protein 9, mitochondrial</fullName>
    </recommendedName>
</protein>
<dbReference type="Pfam" id="PF06413">
    <property type="entry name" value="Neugrin"/>
    <property type="match status" value="1"/>
</dbReference>
<evidence type="ECO:0000256" key="1">
    <source>
        <dbReference type="ARBA" id="ARBA00003548"/>
    </source>
</evidence>
<gene>
    <name evidence="5" type="ORF">FOA43_004714</name>
</gene>
<comment type="function">
    <text evidence="1">Required for respiratory activity and maintenance and expression of the mitochondrial genome.</text>
</comment>
<dbReference type="EMBL" id="CP064815">
    <property type="protein sequence ID" value="QPG77306.1"/>
    <property type="molecule type" value="Genomic_DNA"/>
</dbReference>